<organism evidence="1 2">
    <name type="scientific">Desulfopila aestuarii DSM 18488</name>
    <dbReference type="NCBI Taxonomy" id="1121416"/>
    <lineage>
        <taxon>Bacteria</taxon>
        <taxon>Pseudomonadati</taxon>
        <taxon>Thermodesulfobacteriota</taxon>
        <taxon>Desulfobulbia</taxon>
        <taxon>Desulfobulbales</taxon>
        <taxon>Desulfocapsaceae</taxon>
        <taxon>Desulfopila</taxon>
    </lineage>
</organism>
<dbReference type="EMBL" id="FRFE01000062">
    <property type="protein sequence ID" value="SHO53555.1"/>
    <property type="molecule type" value="Genomic_DNA"/>
</dbReference>
<evidence type="ECO:0008006" key="3">
    <source>
        <dbReference type="Google" id="ProtNLM"/>
    </source>
</evidence>
<reference evidence="1 2" key="1">
    <citation type="submission" date="2016-12" db="EMBL/GenBank/DDBJ databases">
        <authorList>
            <person name="Song W.-J."/>
            <person name="Kurnit D.M."/>
        </authorList>
    </citation>
    <scope>NUCLEOTIDE SEQUENCE [LARGE SCALE GENOMIC DNA]</scope>
    <source>
        <strain evidence="1 2">DSM 18488</strain>
    </source>
</reference>
<evidence type="ECO:0000313" key="2">
    <source>
        <dbReference type="Proteomes" id="UP000184603"/>
    </source>
</evidence>
<evidence type="ECO:0000313" key="1">
    <source>
        <dbReference type="EMBL" id="SHO53555.1"/>
    </source>
</evidence>
<gene>
    <name evidence="1" type="ORF">SAMN02745220_05199</name>
</gene>
<protein>
    <recommendedName>
        <fullName evidence="3">Integrase core domain-containing protein</fullName>
    </recommendedName>
</protein>
<accession>A0A1M7YLP3</accession>
<keyword evidence="2" id="KW-1185">Reference proteome</keyword>
<dbReference type="Proteomes" id="UP000184603">
    <property type="component" value="Unassembled WGS sequence"/>
</dbReference>
<proteinExistence type="predicted"/>
<name>A0A1M7YLP3_9BACT</name>
<sequence length="44" mass="5349">MDKYEVELGLFNYIETCYNRRRRHTAIGCRITAEFELYIKAYVV</sequence>
<dbReference type="AlphaFoldDB" id="A0A1M7YLP3"/>